<dbReference type="InterPro" id="IPR013108">
    <property type="entry name" value="Amidohydro_3"/>
</dbReference>
<protein>
    <submittedName>
        <fullName evidence="2">D-aminoacylase</fullName>
    </submittedName>
</protein>
<dbReference type="GO" id="GO:0016812">
    <property type="term" value="F:hydrolase activity, acting on carbon-nitrogen (but not peptide) bonds, in cyclic amides"/>
    <property type="evidence" value="ECO:0007669"/>
    <property type="project" value="TreeGrafter"/>
</dbReference>
<dbReference type="InterPro" id="IPR032466">
    <property type="entry name" value="Metal_Hydrolase"/>
</dbReference>
<dbReference type="AlphaFoldDB" id="A0A8J6Y071"/>
<dbReference type="InterPro" id="IPR011059">
    <property type="entry name" value="Metal-dep_hydrolase_composite"/>
</dbReference>
<evidence type="ECO:0000313" key="2">
    <source>
        <dbReference type="EMBL" id="MBD3870311.1"/>
    </source>
</evidence>
<dbReference type="InterPro" id="IPR050378">
    <property type="entry name" value="Metallo-dep_Hydrolases_sf"/>
</dbReference>
<dbReference type="PANTHER" id="PTHR11647">
    <property type="entry name" value="HYDRANTOINASE/DIHYDROPYRIMIDINASE FAMILY MEMBER"/>
    <property type="match status" value="1"/>
</dbReference>
<dbReference type="Gene3D" id="3.20.20.140">
    <property type="entry name" value="Metal-dependent hydrolases"/>
    <property type="match status" value="3"/>
</dbReference>
<feature type="domain" description="Amidohydrolase 3" evidence="1">
    <location>
        <begin position="73"/>
        <end position="543"/>
    </location>
</feature>
<evidence type="ECO:0000259" key="1">
    <source>
        <dbReference type="Pfam" id="PF07969"/>
    </source>
</evidence>
<proteinExistence type="predicted"/>
<dbReference type="GO" id="GO:0005829">
    <property type="term" value="C:cytosol"/>
    <property type="evidence" value="ECO:0007669"/>
    <property type="project" value="TreeGrafter"/>
</dbReference>
<dbReference type="Proteomes" id="UP000598633">
    <property type="component" value="Unassembled WGS sequence"/>
</dbReference>
<dbReference type="Pfam" id="PF07969">
    <property type="entry name" value="Amidohydro_3"/>
    <property type="match status" value="1"/>
</dbReference>
<evidence type="ECO:0000313" key="3">
    <source>
        <dbReference type="Proteomes" id="UP000598633"/>
    </source>
</evidence>
<sequence>MEITRARPAWIAIICLAVLCWSCGTGSEKDYELVIRGGTIYDGLGGTPFVADLAISGDRIAAIGDLRSATGEREIDAENLAVSPGFINMLSWAVASLIEDGRGMSDIMQGVTLEVMGEGWSMGPWTDEMKQEASDRQGDIKFDVEWTTLSEYLEYLETRGVSPNVASYVGATTVRIHEVGYEDRKATPEELARMQELVREAMRDGAIGVASALIYAPASFADSEELIALVSAAGEFGGTYISHIRSEGNRLEEGVEELIAIARETGVPAEIYHLKASGRPNWHKLERVFQMVEEARAEGLRITADMYTYPASATGLNASMPLWVQEGGHDAWVARLEDPAVRGRVIEEMNDSNATWENRFVQAGPENILLIEFKTEALKPLIGKTLAEVAAARGTDPAATAIDLVIEDNSRVGVCYFMMSEENVRKKVAQPWVSFGSDEEASATEGIFLESNNHPRAFGTFARVLGKYSREDGVVSLEEAVRRMTSLPADNIGIRDRGRLAKGFFADVVVFDPATVQDHATFEDPHHYSTGVHHVFVNGEQVVADSEHTGATPGRVVRGPGWTGWYENGDKR</sequence>
<accession>A0A8J6Y071</accession>
<dbReference type="SUPFAM" id="SSF51556">
    <property type="entry name" value="Metallo-dependent hydrolases"/>
    <property type="match status" value="1"/>
</dbReference>
<reference evidence="2 3" key="1">
    <citation type="submission" date="2020-08" db="EMBL/GenBank/DDBJ databases">
        <title>Acidobacteriota in marine sediments use diverse sulfur dissimilation pathways.</title>
        <authorList>
            <person name="Wasmund K."/>
        </authorList>
    </citation>
    <scope>NUCLEOTIDE SEQUENCE [LARGE SCALE GENOMIC DNA]</scope>
    <source>
        <strain evidence="2">MAG AM3-A</strain>
    </source>
</reference>
<comment type="caution">
    <text evidence="2">The sequence shown here is derived from an EMBL/GenBank/DDBJ whole genome shotgun (WGS) entry which is preliminary data.</text>
</comment>
<dbReference type="SUPFAM" id="SSF51338">
    <property type="entry name" value="Composite domain of metallo-dependent hydrolases"/>
    <property type="match status" value="1"/>
</dbReference>
<name>A0A8J6Y071_9BACT</name>
<organism evidence="2 3">
    <name type="scientific">Candidatus Sulfomarinibacter kjeldsenii</name>
    <dbReference type="NCBI Taxonomy" id="2885994"/>
    <lineage>
        <taxon>Bacteria</taxon>
        <taxon>Pseudomonadati</taxon>
        <taxon>Acidobacteriota</taxon>
        <taxon>Thermoanaerobaculia</taxon>
        <taxon>Thermoanaerobaculales</taxon>
        <taxon>Candidatus Sulfomarinibacteraceae</taxon>
        <taxon>Candidatus Sulfomarinibacter</taxon>
    </lineage>
</organism>
<dbReference type="CDD" id="cd01297">
    <property type="entry name" value="D-aminoacylase"/>
    <property type="match status" value="1"/>
</dbReference>
<dbReference type="EMBL" id="JACXWA010000054">
    <property type="protein sequence ID" value="MBD3870311.1"/>
    <property type="molecule type" value="Genomic_DNA"/>
</dbReference>
<dbReference type="PANTHER" id="PTHR11647:SF1">
    <property type="entry name" value="COLLAPSIN RESPONSE MEDIATOR PROTEIN"/>
    <property type="match status" value="1"/>
</dbReference>
<gene>
    <name evidence="2" type="ORF">IFJ97_02990</name>
</gene>